<evidence type="ECO:0000313" key="2">
    <source>
        <dbReference type="Proteomes" id="UP000199462"/>
    </source>
</evidence>
<proteinExistence type="predicted"/>
<dbReference type="RefSeq" id="WP_262493893.1">
    <property type="nucleotide sequence ID" value="NZ_FOYX01000001.1"/>
</dbReference>
<organism evidence="1 2">
    <name type="scientific">Maribacter stanieri</name>
    <dbReference type="NCBI Taxonomy" id="440514"/>
    <lineage>
        <taxon>Bacteria</taxon>
        <taxon>Pseudomonadati</taxon>
        <taxon>Bacteroidota</taxon>
        <taxon>Flavobacteriia</taxon>
        <taxon>Flavobacteriales</taxon>
        <taxon>Flavobacteriaceae</taxon>
        <taxon>Maribacter</taxon>
    </lineage>
</organism>
<dbReference type="Proteomes" id="UP000199462">
    <property type="component" value="Unassembled WGS sequence"/>
</dbReference>
<protein>
    <submittedName>
        <fullName evidence="1">Uncharacterized protein</fullName>
    </submittedName>
</protein>
<gene>
    <name evidence="1" type="ORF">SAMN04488010_1841</name>
</gene>
<evidence type="ECO:0000313" key="1">
    <source>
        <dbReference type="EMBL" id="SFR67006.1"/>
    </source>
</evidence>
<dbReference type="AlphaFoldDB" id="A0A1I6IJV9"/>
<sequence>MMPSTGCAIKSGELPKTIQGYLKCVNYVGCETGRPLGGLNAR</sequence>
<reference evidence="2" key="1">
    <citation type="submission" date="2016-10" db="EMBL/GenBank/DDBJ databases">
        <authorList>
            <person name="Varghese N."/>
            <person name="Submissions S."/>
        </authorList>
    </citation>
    <scope>NUCLEOTIDE SEQUENCE [LARGE SCALE GENOMIC DNA]</scope>
    <source>
        <strain evidence="2">DSM 19891</strain>
    </source>
</reference>
<name>A0A1I6IJV9_9FLAO</name>
<accession>A0A1I6IJV9</accession>
<dbReference type="EMBL" id="FOYX01000001">
    <property type="protein sequence ID" value="SFR67006.1"/>
    <property type="molecule type" value="Genomic_DNA"/>
</dbReference>
<keyword evidence="2" id="KW-1185">Reference proteome</keyword>